<protein>
    <submittedName>
        <fullName evidence="2">Uncharacterized protein</fullName>
    </submittedName>
</protein>
<reference evidence="2" key="1">
    <citation type="journal article" date="2003" name="J. Bacteriol.">
        <title>Complete nucleotide sequence and genetic organization of the 210-kilobase linear plasmid of Rhodococcus erythropolis BD2.</title>
        <authorList>
            <person name="Stecker C."/>
            <person name="Johann A."/>
            <person name="Herzberg C."/>
            <person name="Averhoff B."/>
            <person name="Gottschalk G."/>
        </authorList>
    </citation>
    <scope>NUCLEOTIDE SEQUENCE</scope>
    <source>
        <strain evidence="2">BD2</strain>
        <plasmid evidence="2">pBD2</plasmid>
    </source>
</reference>
<dbReference type="EMBL" id="AY223810">
    <property type="protein sequence ID" value="AAP74075.1"/>
    <property type="molecule type" value="Genomic_DNA"/>
</dbReference>
<proteinExistence type="predicted"/>
<sequence>MRRPSIVDVHGTTSAGDVMCTQVSGSRHVPRHTPGRCARRATRPGLRRPQRCRADQVRTSPPAREQRPPGWWCRSRRPRAADRCCPPSAPASRAWQGSTTGARQRSRQPTRSPPPVQRAATSSGWGVVHSVRVRISPPDDDAAQIGPGAWTTWPLNAVVTGPHHAATHHLRSTRRARYGERRTAQLATRMWGAVQARWVTRRQ</sequence>
<geneLocation type="plasmid" evidence="2">
    <name>pBD2</name>
</geneLocation>
<feature type="region of interest" description="Disordered" evidence="1">
    <location>
        <begin position="25"/>
        <end position="124"/>
    </location>
</feature>
<feature type="compositionally biased region" description="Basic residues" evidence="1">
    <location>
        <begin position="28"/>
        <end position="51"/>
    </location>
</feature>
<feature type="compositionally biased region" description="Low complexity" evidence="1">
    <location>
        <begin position="83"/>
        <end position="92"/>
    </location>
</feature>
<gene>
    <name evidence="2" type="ORF">PBD2.190</name>
</gene>
<accession>Q6XMV6</accession>
<evidence type="ECO:0000256" key="1">
    <source>
        <dbReference type="SAM" id="MobiDB-lite"/>
    </source>
</evidence>
<keyword evidence="2" id="KW-0614">Plasmid</keyword>
<organism evidence="2">
    <name type="scientific">Rhodococcus erythropolis</name>
    <name type="common">Arthrobacter picolinophilus</name>
    <dbReference type="NCBI Taxonomy" id="1833"/>
    <lineage>
        <taxon>Bacteria</taxon>
        <taxon>Bacillati</taxon>
        <taxon>Actinomycetota</taxon>
        <taxon>Actinomycetes</taxon>
        <taxon>Mycobacteriales</taxon>
        <taxon>Nocardiaceae</taxon>
        <taxon>Rhodococcus</taxon>
        <taxon>Rhodococcus erythropolis group</taxon>
    </lineage>
</organism>
<evidence type="ECO:0000313" key="2">
    <source>
        <dbReference type="EMBL" id="AAP74075.1"/>
    </source>
</evidence>
<dbReference type="AlphaFoldDB" id="Q6XMV6"/>
<name>Q6XMV6_RHOER</name>